<dbReference type="CDD" id="cd00298">
    <property type="entry name" value="ACD_sHsps_p23-like"/>
    <property type="match status" value="1"/>
</dbReference>
<evidence type="ECO:0000313" key="2">
    <source>
        <dbReference type="Proteomes" id="UP001163096"/>
    </source>
</evidence>
<dbReference type="KEGG" id="mou:OU421_01225"/>
<dbReference type="AlphaFoldDB" id="A0A9X9T7L7"/>
<sequence>MTKKQDRQTIPFIELMYCLFEDAVNRGEIPPGEYSVIISKDIPPTDEEDGCLSREEIPDICEPVSECHEHDGIVTITADLYGASPEEIRYTLHHGVLYLAAHAESVIYRAAYPVEEGAAETLTRTFKNGVIEFTYKKEERRSGNVVPDTKNTNTD</sequence>
<dbReference type="GeneID" id="76833681"/>
<reference evidence="1" key="1">
    <citation type="submission" date="2022-11" db="EMBL/GenBank/DDBJ databases">
        <title>Complete genome sequence of Methanogenium organophilum DSM 3596.</title>
        <authorList>
            <person name="Chen S.-C."/>
            <person name="Lai S.-J."/>
            <person name="You Y.-T."/>
        </authorList>
    </citation>
    <scope>NUCLEOTIDE SEQUENCE</scope>
    <source>
        <strain evidence="1">DSM 3596</strain>
    </source>
</reference>
<dbReference type="EMBL" id="CP113361">
    <property type="protein sequence ID" value="WAI01523.1"/>
    <property type="molecule type" value="Genomic_DNA"/>
</dbReference>
<accession>A0A9X9T7L7</accession>
<protein>
    <submittedName>
        <fullName evidence="1">Uncharacterized protein</fullName>
    </submittedName>
</protein>
<proteinExistence type="predicted"/>
<gene>
    <name evidence="1" type="ORF">OU421_01225</name>
</gene>
<dbReference type="RefSeq" id="WP_268186765.1">
    <property type="nucleotide sequence ID" value="NZ_CP113361.1"/>
</dbReference>
<name>A0A9X9T7L7_METOG</name>
<keyword evidence="2" id="KW-1185">Reference proteome</keyword>
<dbReference type="Proteomes" id="UP001163096">
    <property type="component" value="Chromosome"/>
</dbReference>
<organism evidence="1 2">
    <name type="scientific">Methanogenium organophilum</name>
    <dbReference type="NCBI Taxonomy" id="2199"/>
    <lineage>
        <taxon>Archaea</taxon>
        <taxon>Methanobacteriati</taxon>
        <taxon>Methanobacteriota</taxon>
        <taxon>Stenosarchaea group</taxon>
        <taxon>Methanomicrobia</taxon>
        <taxon>Methanomicrobiales</taxon>
        <taxon>Methanomicrobiaceae</taxon>
        <taxon>Methanogenium</taxon>
    </lineage>
</organism>
<evidence type="ECO:0000313" key="1">
    <source>
        <dbReference type="EMBL" id="WAI01523.1"/>
    </source>
</evidence>